<dbReference type="EMBL" id="NQIK02000006">
    <property type="protein sequence ID" value="KAF7569692.1"/>
    <property type="molecule type" value="Genomic_DNA"/>
</dbReference>
<dbReference type="GeneID" id="90957154"/>
<dbReference type="KEGG" id="ptrr:90957154"/>
<organism evidence="1 2">
    <name type="scientific">Pyrenophora tritici-repentis</name>
    <dbReference type="NCBI Taxonomy" id="45151"/>
    <lineage>
        <taxon>Eukaryota</taxon>
        <taxon>Fungi</taxon>
        <taxon>Dikarya</taxon>
        <taxon>Ascomycota</taxon>
        <taxon>Pezizomycotina</taxon>
        <taxon>Dothideomycetes</taxon>
        <taxon>Pleosporomycetidae</taxon>
        <taxon>Pleosporales</taxon>
        <taxon>Pleosporineae</taxon>
        <taxon>Pleosporaceae</taxon>
        <taxon>Pyrenophora</taxon>
    </lineage>
</organism>
<dbReference type="AlphaFoldDB" id="A0A5M9KMH7"/>
<name>A0A5M9KMH7_9PLEO</name>
<protein>
    <submittedName>
        <fullName evidence="1">Uncharacterized protein</fullName>
    </submittedName>
</protein>
<accession>A0A5M9KMH7</accession>
<dbReference type="RefSeq" id="XP_065961641.1">
    <property type="nucleotide sequence ID" value="XM_066108456.1"/>
</dbReference>
<sequence length="88" mass="9443">MRTTTAIFGGLIWLALASFSNADCHCCTFGGPDKAICNNNNDECWFGGPDKYGHGPAQGGHGFCFLGKMTCCNHPDYSHVSCYDGPCK</sequence>
<gene>
    <name evidence="1" type="ORF">PtrM4_121070</name>
</gene>
<reference evidence="1" key="1">
    <citation type="journal article" date="2018" name="BMC Genomics">
        <title>Comparative genomics of the wheat fungal pathogen Pyrenophora tritici-repentis reveals chromosomal variations and genome plasticity.</title>
        <authorList>
            <person name="Moolhuijzen P."/>
            <person name="See P.T."/>
            <person name="Hane J.K."/>
            <person name="Shi G."/>
            <person name="Liu Z."/>
            <person name="Oliver R.P."/>
            <person name="Moffat C.S."/>
        </authorList>
    </citation>
    <scope>NUCLEOTIDE SEQUENCE [LARGE SCALE GENOMIC DNA]</scope>
    <source>
        <strain evidence="1">M4</strain>
    </source>
</reference>
<comment type="caution">
    <text evidence="1">The sequence shown here is derived from an EMBL/GenBank/DDBJ whole genome shotgun (WGS) entry which is preliminary data.</text>
</comment>
<evidence type="ECO:0000313" key="1">
    <source>
        <dbReference type="EMBL" id="KAF7569692.1"/>
    </source>
</evidence>
<evidence type="ECO:0000313" key="2">
    <source>
        <dbReference type="Proteomes" id="UP000245464"/>
    </source>
</evidence>
<dbReference type="Proteomes" id="UP000245464">
    <property type="component" value="Chromosome 6"/>
</dbReference>
<proteinExistence type="predicted"/>